<accession>A0A811QAP0</accession>
<protein>
    <submittedName>
        <fullName evidence="2">Uncharacterized protein</fullName>
    </submittedName>
</protein>
<reference evidence="2" key="1">
    <citation type="submission" date="2020-10" db="EMBL/GenBank/DDBJ databases">
        <authorList>
            <person name="Han B."/>
            <person name="Lu T."/>
            <person name="Zhao Q."/>
            <person name="Huang X."/>
            <person name="Zhao Y."/>
        </authorList>
    </citation>
    <scope>NUCLEOTIDE SEQUENCE</scope>
</reference>
<evidence type="ECO:0000313" key="3">
    <source>
        <dbReference type="Proteomes" id="UP000604825"/>
    </source>
</evidence>
<proteinExistence type="predicted"/>
<evidence type="ECO:0000256" key="1">
    <source>
        <dbReference type="SAM" id="MobiDB-lite"/>
    </source>
</evidence>
<name>A0A811QAP0_9POAL</name>
<feature type="region of interest" description="Disordered" evidence="1">
    <location>
        <begin position="15"/>
        <end position="35"/>
    </location>
</feature>
<comment type="caution">
    <text evidence="2">The sequence shown here is derived from an EMBL/GenBank/DDBJ whole genome shotgun (WGS) entry which is preliminary data.</text>
</comment>
<sequence>MALCTIIILNRSSRPRMPGRAHAERERGLGRQRNPQINVIPSLSPEEENLMQIEDELPNQQAFALPQPLARDQELPEINWDEKIPLDQLVGAHDIELPENLDVEEPIQNLPVQEQQIPTQNLNIGIWLF</sequence>
<dbReference type="EMBL" id="CAJGYO010000009">
    <property type="protein sequence ID" value="CAD6253191.1"/>
    <property type="molecule type" value="Genomic_DNA"/>
</dbReference>
<keyword evidence="3" id="KW-1185">Reference proteome</keyword>
<dbReference type="AlphaFoldDB" id="A0A811QAP0"/>
<organism evidence="2 3">
    <name type="scientific">Miscanthus lutarioriparius</name>
    <dbReference type="NCBI Taxonomy" id="422564"/>
    <lineage>
        <taxon>Eukaryota</taxon>
        <taxon>Viridiplantae</taxon>
        <taxon>Streptophyta</taxon>
        <taxon>Embryophyta</taxon>
        <taxon>Tracheophyta</taxon>
        <taxon>Spermatophyta</taxon>
        <taxon>Magnoliopsida</taxon>
        <taxon>Liliopsida</taxon>
        <taxon>Poales</taxon>
        <taxon>Poaceae</taxon>
        <taxon>PACMAD clade</taxon>
        <taxon>Panicoideae</taxon>
        <taxon>Andropogonodae</taxon>
        <taxon>Andropogoneae</taxon>
        <taxon>Saccharinae</taxon>
        <taxon>Miscanthus</taxon>
    </lineage>
</organism>
<evidence type="ECO:0000313" key="2">
    <source>
        <dbReference type="EMBL" id="CAD6253191.1"/>
    </source>
</evidence>
<dbReference type="Proteomes" id="UP000604825">
    <property type="component" value="Unassembled WGS sequence"/>
</dbReference>
<gene>
    <name evidence="2" type="ORF">NCGR_LOCUS36827</name>
</gene>